<feature type="region of interest" description="Disordered" evidence="5">
    <location>
        <begin position="287"/>
        <end position="309"/>
    </location>
</feature>
<evidence type="ECO:0000259" key="6">
    <source>
        <dbReference type="PROSITE" id="PS50893"/>
    </source>
</evidence>
<dbReference type="EMBL" id="CP035037">
    <property type="protein sequence ID" value="QAB18389.1"/>
    <property type="molecule type" value="Genomic_DNA"/>
</dbReference>
<evidence type="ECO:0000256" key="2">
    <source>
        <dbReference type="ARBA" id="ARBA00022448"/>
    </source>
</evidence>
<dbReference type="Gene3D" id="3.40.50.300">
    <property type="entry name" value="P-loop containing nucleotide triphosphate hydrolases"/>
    <property type="match status" value="2"/>
</dbReference>
<protein>
    <submittedName>
        <fullName evidence="7">ABC transporter ATP-binding protein</fullName>
    </submittedName>
</protein>
<dbReference type="Pfam" id="PF00005">
    <property type="entry name" value="ABC_tran"/>
    <property type="match status" value="2"/>
</dbReference>
<comment type="similarity">
    <text evidence="1">Belongs to the ABC transporter superfamily.</text>
</comment>
<dbReference type="GO" id="GO:0005524">
    <property type="term" value="F:ATP binding"/>
    <property type="evidence" value="ECO:0007669"/>
    <property type="project" value="UniProtKB-KW"/>
</dbReference>
<keyword evidence="4 7" id="KW-0067">ATP-binding</keyword>
<evidence type="ECO:0000313" key="8">
    <source>
        <dbReference type="Proteomes" id="UP000285768"/>
    </source>
</evidence>
<dbReference type="InterPro" id="IPR017871">
    <property type="entry name" value="ABC_transporter-like_CS"/>
</dbReference>
<dbReference type="InterPro" id="IPR050319">
    <property type="entry name" value="ABC_transp_ATP-bind"/>
</dbReference>
<dbReference type="RefSeq" id="WP_128387270.1">
    <property type="nucleotide sequence ID" value="NZ_CP035037.1"/>
</dbReference>
<keyword evidence="2" id="KW-0813">Transport</keyword>
<dbReference type="Pfam" id="PF08352">
    <property type="entry name" value="oligo_HPY"/>
    <property type="match status" value="1"/>
</dbReference>
<evidence type="ECO:0000256" key="1">
    <source>
        <dbReference type="ARBA" id="ARBA00005417"/>
    </source>
</evidence>
<feature type="region of interest" description="Disordered" evidence="5">
    <location>
        <begin position="30"/>
        <end position="51"/>
    </location>
</feature>
<sequence length="541" mass="57181">MLVTRSVPTGDGATAVLEVEGLSAALRGPRAGFGASARGTRDAGGPTGDRPVLDGIDLRVRPGECVAVVGESGAGKSVLARTLLGLTQADPRWTVRADAFEAAGRDARRLTPRQWRGLRGRSMSLVLQDALQSLDPLRTIEAEVGEALAARGIGRSERRAAVIRALEGAGLPDAASRLRQRSGELSGGMRQRALIASALVHEPELLVADEPTTALDPTTATRVLRLFDEVKRRGTAILLISHDLASVARVADRIAVLDRGRVVEQGAAEQILRRPAHPVTRALVDAIPRGPKPRSASRTTAEAPGSPDSPALLALHGAARRFPAPDGGTTGLHGVDLVLRRGEAVGVVGESGAGKSTLARILVGAEQPDAGAVERVDPGCRVRLIPQDPLSTFDPRWRVGRILTASLRDAGRSPVELLAQVGLGPEYLHRRPATLSGGQRQRIAIARALAAEPDVLVCDEPVSALDVTTQAGILRLLRDLQERRGVSLVFVSHDLAAVRTVCDRVLIMRDGRVVESGETERVFADPGDPFTRELIASATAD</sequence>
<dbReference type="PANTHER" id="PTHR43776:SF7">
    <property type="entry name" value="D,D-DIPEPTIDE TRANSPORT ATP-BINDING PROTEIN DDPF-RELATED"/>
    <property type="match status" value="1"/>
</dbReference>
<gene>
    <name evidence="7" type="ORF">Leucomu_11095</name>
</gene>
<dbReference type="InterPro" id="IPR003593">
    <property type="entry name" value="AAA+_ATPase"/>
</dbReference>
<reference evidence="7 8" key="1">
    <citation type="submission" date="2019-01" db="EMBL/GenBank/DDBJ databases">
        <title>Leucobacter muris sp. nov. isolated from the nose of a laboratory mouse.</title>
        <authorList>
            <person name="Benga L."/>
            <person name="Sproeer C."/>
            <person name="Schumann P."/>
            <person name="Verbarg S."/>
            <person name="Bunk B."/>
            <person name="Engelhardt E."/>
            <person name="Benten P.M."/>
            <person name="Sager M."/>
        </authorList>
    </citation>
    <scope>NUCLEOTIDE SEQUENCE [LARGE SCALE GENOMIC DNA]</scope>
    <source>
        <strain evidence="7 8">DSM 101948</strain>
    </source>
</reference>
<proteinExistence type="inferred from homology"/>
<dbReference type="InterPro" id="IPR027417">
    <property type="entry name" value="P-loop_NTPase"/>
</dbReference>
<feature type="domain" description="ABC transporter" evidence="6">
    <location>
        <begin position="17"/>
        <end position="284"/>
    </location>
</feature>
<evidence type="ECO:0000256" key="5">
    <source>
        <dbReference type="SAM" id="MobiDB-lite"/>
    </source>
</evidence>
<feature type="domain" description="ABC transporter" evidence="6">
    <location>
        <begin position="313"/>
        <end position="535"/>
    </location>
</feature>
<dbReference type="PANTHER" id="PTHR43776">
    <property type="entry name" value="TRANSPORT ATP-BINDING PROTEIN"/>
    <property type="match status" value="1"/>
</dbReference>
<accession>A0ABX5QH26</accession>
<name>A0ABX5QH26_9MICO</name>
<keyword evidence="8" id="KW-1185">Reference proteome</keyword>
<evidence type="ECO:0000256" key="3">
    <source>
        <dbReference type="ARBA" id="ARBA00022741"/>
    </source>
</evidence>
<evidence type="ECO:0000256" key="4">
    <source>
        <dbReference type="ARBA" id="ARBA00022840"/>
    </source>
</evidence>
<dbReference type="InterPro" id="IPR003439">
    <property type="entry name" value="ABC_transporter-like_ATP-bd"/>
</dbReference>
<dbReference type="PROSITE" id="PS50893">
    <property type="entry name" value="ABC_TRANSPORTER_2"/>
    <property type="match status" value="2"/>
</dbReference>
<dbReference type="CDD" id="cd03257">
    <property type="entry name" value="ABC_NikE_OppD_transporters"/>
    <property type="match status" value="2"/>
</dbReference>
<dbReference type="Proteomes" id="UP000285768">
    <property type="component" value="Chromosome"/>
</dbReference>
<keyword evidence="3" id="KW-0547">Nucleotide-binding</keyword>
<evidence type="ECO:0000313" key="7">
    <source>
        <dbReference type="EMBL" id="QAB18389.1"/>
    </source>
</evidence>
<dbReference type="PROSITE" id="PS00211">
    <property type="entry name" value="ABC_TRANSPORTER_1"/>
    <property type="match status" value="2"/>
</dbReference>
<dbReference type="SUPFAM" id="SSF52540">
    <property type="entry name" value="P-loop containing nucleoside triphosphate hydrolases"/>
    <property type="match status" value="2"/>
</dbReference>
<organism evidence="7 8">
    <name type="scientific">Leucobacter muris</name>
    <dbReference type="NCBI Taxonomy" id="1935379"/>
    <lineage>
        <taxon>Bacteria</taxon>
        <taxon>Bacillati</taxon>
        <taxon>Actinomycetota</taxon>
        <taxon>Actinomycetes</taxon>
        <taxon>Micrococcales</taxon>
        <taxon>Microbacteriaceae</taxon>
        <taxon>Leucobacter</taxon>
    </lineage>
</organism>
<dbReference type="InterPro" id="IPR013563">
    <property type="entry name" value="Oligopep_ABC_C"/>
</dbReference>
<dbReference type="SMART" id="SM00382">
    <property type="entry name" value="AAA"/>
    <property type="match status" value="2"/>
</dbReference>